<organism evidence="1 2">
    <name type="scientific">Amantichitinum ursilacus</name>
    <dbReference type="NCBI Taxonomy" id="857265"/>
    <lineage>
        <taxon>Bacteria</taxon>
        <taxon>Pseudomonadati</taxon>
        <taxon>Pseudomonadota</taxon>
        <taxon>Betaproteobacteria</taxon>
        <taxon>Neisseriales</taxon>
        <taxon>Chitinibacteraceae</taxon>
        <taxon>Amantichitinum</taxon>
    </lineage>
</organism>
<evidence type="ECO:0000313" key="1">
    <source>
        <dbReference type="EMBL" id="KPC54214.1"/>
    </source>
</evidence>
<keyword evidence="2" id="KW-1185">Reference proteome</keyword>
<protein>
    <submittedName>
        <fullName evidence="1">Uncharacterized protein</fullName>
    </submittedName>
</protein>
<sequence length="81" mass="8961">MNEGEAEALKQAEQALIGASIAFRQAKDRVRAGTGSDEDVWPLLDARKAAYEHWRALADPQVQAGVPLSPEVLQILNEHRR</sequence>
<dbReference type="Proteomes" id="UP000037939">
    <property type="component" value="Unassembled WGS sequence"/>
</dbReference>
<accession>A0A0N0GPX7</accession>
<proteinExistence type="predicted"/>
<name>A0A0N0GPX7_9NEIS</name>
<dbReference type="RefSeq" id="WP_152969084.1">
    <property type="nucleotide sequence ID" value="NZ_LAQT01000003.1"/>
</dbReference>
<reference evidence="1 2" key="1">
    <citation type="submission" date="2015-07" db="EMBL/GenBank/DDBJ databases">
        <title>Draft genome sequence of the Amantichitinum ursilacus IGB-41, a new chitin-degrading bacterium.</title>
        <authorList>
            <person name="Kirstahler P."/>
            <person name="Guenther M."/>
            <person name="Grumaz C."/>
            <person name="Rupp S."/>
            <person name="Zibek S."/>
            <person name="Sohn K."/>
        </authorList>
    </citation>
    <scope>NUCLEOTIDE SEQUENCE [LARGE SCALE GENOMIC DNA]</scope>
    <source>
        <strain evidence="1 2">IGB-41</strain>
    </source>
</reference>
<evidence type="ECO:0000313" key="2">
    <source>
        <dbReference type="Proteomes" id="UP000037939"/>
    </source>
</evidence>
<dbReference type="EMBL" id="LAQT01000003">
    <property type="protein sequence ID" value="KPC54214.1"/>
    <property type="molecule type" value="Genomic_DNA"/>
</dbReference>
<comment type="caution">
    <text evidence="1">The sequence shown here is derived from an EMBL/GenBank/DDBJ whole genome shotgun (WGS) entry which is preliminary data.</text>
</comment>
<dbReference type="AlphaFoldDB" id="A0A0N0GPX7"/>
<gene>
    <name evidence="1" type="ORF">WG78_06175</name>
</gene>